<dbReference type="AlphaFoldDB" id="A0A1F6X218"/>
<name>A0A1F6X218_9BACT</name>
<dbReference type="EMBL" id="MFUP01000005">
    <property type="protein sequence ID" value="OGI88162.1"/>
    <property type="molecule type" value="Genomic_DNA"/>
</dbReference>
<gene>
    <name evidence="2" type="ORF">A2995_00285</name>
</gene>
<keyword evidence="1" id="KW-0812">Transmembrane</keyword>
<comment type="caution">
    <text evidence="2">The sequence shown here is derived from an EMBL/GenBank/DDBJ whole genome shotgun (WGS) entry which is preliminary data.</text>
</comment>
<feature type="transmembrane region" description="Helical" evidence="1">
    <location>
        <begin position="62"/>
        <end position="80"/>
    </location>
</feature>
<keyword evidence="1" id="KW-1133">Transmembrane helix</keyword>
<evidence type="ECO:0000313" key="2">
    <source>
        <dbReference type="EMBL" id="OGI88162.1"/>
    </source>
</evidence>
<sequence>MKFERENIDVLEKTPNQVLINIEEASARLEEDIGNMDLENNPEKAIGATRIIRKFTLKWGKALLILGGAVLATGIGMEIIEGFKTVGLETGGPAQVMQVVGTITTLVGGARKLIWESENSLEEAIS</sequence>
<protein>
    <submittedName>
        <fullName evidence="2">Uncharacterized protein</fullName>
    </submittedName>
</protein>
<evidence type="ECO:0000313" key="3">
    <source>
        <dbReference type="Proteomes" id="UP000185809"/>
    </source>
</evidence>
<keyword evidence="1" id="KW-0472">Membrane</keyword>
<evidence type="ECO:0000256" key="1">
    <source>
        <dbReference type="SAM" id="Phobius"/>
    </source>
</evidence>
<dbReference type="Proteomes" id="UP000185809">
    <property type="component" value="Unassembled WGS sequence"/>
</dbReference>
<reference evidence="2 3" key="1">
    <citation type="journal article" date="2016" name="Nat. Commun.">
        <title>Thousands of microbial genomes shed light on interconnected biogeochemical processes in an aquifer system.</title>
        <authorList>
            <person name="Anantharaman K."/>
            <person name="Brown C.T."/>
            <person name="Hug L.A."/>
            <person name="Sharon I."/>
            <person name="Castelle C.J."/>
            <person name="Probst A.J."/>
            <person name="Thomas B.C."/>
            <person name="Singh A."/>
            <person name="Wilkins M.J."/>
            <person name="Karaoz U."/>
            <person name="Brodie E.L."/>
            <person name="Williams K.H."/>
            <person name="Hubbard S.S."/>
            <person name="Banfield J.F."/>
        </authorList>
    </citation>
    <scope>NUCLEOTIDE SEQUENCE [LARGE SCALE GENOMIC DNA]</scope>
</reference>
<organism evidence="2 3">
    <name type="scientific">Candidatus Nomurabacteria bacterium RIFCSPLOWO2_01_FULL_33_24</name>
    <dbReference type="NCBI Taxonomy" id="1801765"/>
    <lineage>
        <taxon>Bacteria</taxon>
        <taxon>Candidatus Nomuraibacteriota</taxon>
    </lineage>
</organism>
<accession>A0A1F6X218</accession>
<proteinExistence type="predicted"/>